<accession>R9LFF2</accession>
<evidence type="ECO:0000256" key="3">
    <source>
        <dbReference type="ARBA" id="ARBA00022475"/>
    </source>
</evidence>
<dbReference type="Gene3D" id="1.10.3720.10">
    <property type="entry name" value="MetI-like"/>
    <property type="match status" value="1"/>
</dbReference>
<dbReference type="SUPFAM" id="SSF161098">
    <property type="entry name" value="MetI-like"/>
    <property type="match status" value="1"/>
</dbReference>
<dbReference type="GeneID" id="43344466"/>
<dbReference type="PATRIC" id="fig|1235795.3.peg.1383"/>
<keyword evidence="6 7" id="KW-0472">Membrane</keyword>
<dbReference type="CDD" id="cd06261">
    <property type="entry name" value="TM_PBP2"/>
    <property type="match status" value="1"/>
</dbReference>
<dbReference type="PANTHER" id="PTHR30193:SF37">
    <property type="entry name" value="INNER MEMBRANE ABC TRANSPORTER PERMEASE PROTEIN YCJO"/>
    <property type="match status" value="1"/>
</dbReference>
<gene>
    <name evidence="9" type="ORF">C812_01421</name>
</gene>
<organism evidence="9 10">
    <name type="scientific">Paenibacillus barengoltzii G22</name>
    <dbReference type="NCBI Taxonomy" id="1235795"/>
    <lineage>
        <taxon>Bacteria</taxon>
        <taxon>Bacillati</taxon>
        <taxon>Bacillota</taxon>
        <taxon>Bacilli</taxon>
        <taxon>Bacillales</taxon>
        <taxon>Paenibacillaceae</taxon>
        <taxon>Paenibacillus</taxon>
    </lineage>
</organism>
<feature type="transmembrane region" description="Helical" evidence="7">
    <location>
        <begin position="264"/>
        <end position="283"/>
    </location>
</feature>
<name>R9LFF2_9BACL</name>
<dbReference type="RefSeq" id="WP_016311951.1">
    <property type="nucleotide sequence ID" value="NZ_KE159652.1"/>
</dbReference>
<dbReference type="GO" id="GO:0005886">
    <property type="term" value="C:plasma membrane"/>
    <property type="evidence" value="ECO:0007669"/>
    <property type="project" value="UniProtKB-SubCell"/>
</dbReference>
<feature type="transmembrane region" description="Helical" evidence="7">
    <location>
        <begin position="71"/>
        <end position="91"/>
    </location>
</feature>
<evidence type="ECO:0000313" key="10">
    <source>
        <dbReference type="Proteomes" id="UP000019598"/>
    </source>
</evidence>
<dbReference type="Proteomes" id="UP000019598">
    <property type="component" value="Unassembled WGS sequence"/>
</dbReference>
<dbReference type="InterPro" id="IPR035906">
    <property type="entry name" value="MetI-like_sf"/>
</dbReference>
<evidence type="ECO:0000256" key="2">
    <source>
        <dbReference type="ARBA" id="ARBA00022448"/>
    </source>
</evidence>
<evidence type="ECO:0000256" key="4">
    <source>
        <dbReference type="ARBA" id="ARBA00022692"/>
    </source>
</evidence>
<feature type="transmembrane region" description="Helical" evidence="7">
    <location>
        <begin position="7"/>
        <end position="32"/>
    </location>
</feature>
<dbReference type="PANTHER" id="PTHR30193">
    <property type="entry name" value="ABC TRANSPORTER PERMEASE PROTEIN"/>
    <property type="match status" value="1"/>
</dbReference>
<evidence type="ECO:0000313" key="9">
    <source>
        <dbReference type="EMBL" id="EOS57101.1"/>
    </source>
</evidence>
<reference evidence="9 10" key="1">
    <citation type="submission" date="2013-04" db="EMBL/GenBank/DDBJ databases">
        <title>The Genome Sequence of Paenibacillus barengoltzii G22.</title>
        <authorList>
            <consortium name="The Broad Institute Genomics Platform"/>
            <consortium name="The Broad Institute Genome Sequencing Center for Infectious Disease"/>
            <person name="Earl A."/>
            <person name="Xavier R."/>
            <person name="Elson C."/>
            <person name="Duck W."/>
            <person name="Walker B."/>
            <person name="Young S."/>
            <person name="Zeng Q."/>
            <person name="Gargeya S."/>
            <person name="Fitzgerald M."/>
            <person name="Haas B."/>
            <person name="Abouelleil A."/>
            <person name="Allen A.W."/>
            <person name="Alvarado L."/>
            <person name="Arachchi H.M."/>
            <person name="Berlin A.M."/>
            <person name="Chapman S.B."/>
            <person name="Gainer-Dewar J."/>
            <person name="Goldberg J."/>
            <person name="Griggs A."/>
            <person name="Gujja S."/>
            <person name="Hansen M."/>
            <person name="Howarth C."/>
            <person name="Imamovic A."/>
            <person name="Ireland A."/>
            <person name="Larimer J."/>
            <person name="McCowan C."/>
            <person name="Murphy C."/>
            <person name="Pearson M."/>
            <person name="Poon T.W."/>
            <person name="Priest M."/>
            <person name="Roberts A."/>
            <person name="Saif S."/>
            <person name="Shea T."/>
            <person name="Sisk P."/>
            <person name="Sykes S."/>
            <person name="Wortman J."/>
            <person name="Nusbaum C."/>
            <person name="Birren B."/>
        </authorList>
    </citation>
    <scope>NUCLEOTIDE SEQUENCE [LARGE SCALE GENOMIC DNA]</scope>
    <source>
        <strain evidence="9 10">G22</strain>
    </source>
</reference>
<feature type="domain" description="ABC transmembrane type-1" evidence="8">
    <location>
        <begin position="65"/>
        <end position="279"/>
    </location>
</feature>
<dbReference type="InterPro" id="IPR000515">
    <property type="entry name" value="MetI-like"/>
</dbReference>
<keyword evidence="5 7" id="KW-1133">Transmembrane helix</keyword>
<dbReference type="Pfam" id="PF00528">
    <property type="entry name" value="BPD_transp_1"/>
    <property type="match status" value="1"/>
</dbReference>
<dbReference type="STRING" id="1235795.C812_01421"/>
<comment type="subcellular location">
    <subcellularLocation>
        <location evidence="1 7">Cell membrane</location>
        <topology evidence="1 7">Multi-pass membrane protein</topology>
    </subcellularLocation>
</comment>
<keyword evidence="2 7" id="KW-0813">Transport</keyword>
<dbReference type="PROSITE" id="PS50928">
    <property type="entry name" value="ABC_TM1"/>
    <property type="match status" value="1"/>
</dbReference>
<dbReference type="EMBL" id="ASSZ01000013">
    <property type="protein sequence ID" value="EOS57101.1"/>
    <property type="molecule type" value="Genomic_DNA"/>
</dbReference>
<protein>
    <recommendedName>
        <fullName evidence="8">ABC transmembrane type-1 domain-containing protein</fullName>
    </recommendedName>
</protein>
<dbReference type="HOGENOM" id="CLU_016047_0_0_9"/>
<evidence type="ECO:0000256" key="1">
    <source>
        <dbReference type="ARBA" id="ARBA00004651"/>
    </source>
</evidence>
<keyword evidence="3" id="KW-1003">Cell membrane</keyword>
<dbReference type="AlphaFoldDB" id="R9LFF2"/>
<evidence type="ECO:0000256" key="7">
    <source>
        <dbReference type="RuleBase" id="RU363032"/>
    </source>
</evidence>
<keyword evidence="4 7" id="KW-0812">Transmembrane</keyword>
<proteinExistence type="inferred from homology"/>
<dbReference type="OrthoDB" id="5174895at2"/>
<dbReference type="GO" id="GO:0055085">
    <property type="term" value="P:transmembrane transport"/>
    <property type="evidence" value="ECO:0007669"/>
    <property type="project" value="InterPro"/>
</dbReference>
<dbReference type="InterPro" id="IPR051393">
    <property type="entry name" value="ABC_transporter_permease"/>
</dbReference>
<sequence>MRKHLRLLPFVLPGLSLYAVLFLYPTISALYYSLTNWDGLSPSYQFVGLQNYQKVGEDIIFRKAMGNNVKFMLTVVLVQTVVSLLLALQIYKTTKWNVFLRALFFLPTILSSVSVGFIWTFIYDSNLGAVNLMLQNIGLGGVAQNWLGDPKIAIFSIAAVQAWAHIGQMAVLFIAGLLSIPKELKEAAILDGASQIRLFFRIIWPLLAPAAALVVSYTTIQSFKAFDLVFTMTGGGPNYSTEILSTYIYSSAFLNYTFGKAATASVYFMILVAVITFVQFKLLRTDRVSY</sequence>
<evidence type="ECO:0000256" key="6">
    <source>
        <dbReference type="ARBA" id="ARBA00023136"/>
    </source>
</evidence>
<evidence type="ECO:0000259" key="8">
    <source>
        <dbReference type="PROSITE" id="PS50928"/>
    </source>
</evidence>
<feature type="transmembrane region" description="Helical" evidence="7">
    <location>
        <begin position="98"/>
        <end position="122"/>
    </location>
</feature>
<comment type="similarity">
    <text evidence="7">Belongs to the binding-protein-dependent transport system permease family.</text>
</comment>
<comment type="caution">
    <text evidence="9">The sequence shown here is derived from an EMBL/GenBank/DDBJ whole genome shotgun (WGS) entry which is preliminary data.</text>
</comment>
<evidence type="ECO:0000256" key="5">
    <source>
        <dbReference type="ARBA" id="ARBA00022989"/>
    </source>
</evidence>
<feature type="transmembrane region" description="Helical" evidence="7">
    <location>
        <begin position="152"/>
        <end position="178"/>
    </location>
</feature>
<feature type="transmembrane region" description="Helical" evidence="7">
    <location>
        <begin position="198"/>
        <end position="220"/>
    </location>
</feature>